<evidence type="ECO:0000259" key="4">
    <source>
        <dbReference type="Pfam" id="PF00456"/>
    </source>
</evidence>
<feature type="domain" description="Transketolase N-terminal" evidence="4">
    <location>
        <begin position="11"/>
        <end position="265"/>
    </location>
</feature>
<dbReference type="PANTHER" id="PTHR47514">
    <property type="entry name" value="TRANSKETOLASE N-TERMINAL SECTION-RELATED"/>
    <property type="match status" value="1"/>
</dbReference>
<keyword evidence="6" id="KW-1185">Reference proteome</keyword>
<reference evidence="5 6" key="1">
    <citation type="journal article" date="2019" name="bioRxiv">
        <title>Bacteria contribute to plant secondary compound degradation in a generalist herbivore system.</title>
        <authorList>
            <person name="Francoeur C.B."/>
            <person name="Khadempour L."/>
            <person name="Moreira-Soto R.D."/>
            <person name="Gotting K."/>
            <person name="Book A.J."/>
            <person name="Pinto-Tomas A.A."/>
            <person name="Keefover-Ring K."/>
            <person name="Currie C.R."/>
        </authorList>
    </citation>
    <scope>NUCLEOTIDE SEQUENCE [LARGE SCALE GENOMIC DNA]</scope>
    <source>
        <strain evidence="5 6">Acro-805</strain>
    </source>
</reference>
<gene>
    <name evidence="5" type="ORF">F3J38_12085</name>
</gene>
<comment type="caution">
    <text evidence="5">The sequence shown here is derived from an EMBL/GenBank/DDBJ whole genome shotgun (WGS) entry which is preliminary data.</text>
</comment>
<keyword evidence="3" id="KW-0786">Thiamine pyrophosphate</keyword>
<accession>A0ABX0QV31</accession>
<dbReference type="SUPFAM" id="SSF52518">
    <property type="entry name" value="Thiamin diphosphate-binding fold (THDP-binding)"/>
    <property type="match status" value="1"/>
</dbReference>
<comment type="cofactor">
    <cofactor evidence="1">
        <name>thiamine diphosphate</name>
        <dbReference type="ChEBI" id="CHEBI:58937"/>
    </cofactor>
</comment>
<dbReference type="InterPro" id="IPR005474">
    <property type="entry name" value="Transketolase_N"/>
</dbReference>
<dbReference type="InterPro" id="IPR029061">
    <property type="entry name" value="THDP-binding"/>
</dbReference>
<dbReference type="Pfam" id="PF00456">
    <property type="entry name" value="Transketolase_N"/>
    <property type="match status" value="1"/>
</dbReference>
<dbReference type="RefSeq" id="WP_167138630.1">
    <property type="nucleotide sequence ID" value="NZ_VWXD01000003.1"/>
</dbReference>
<name>A0ABX0QV31_9GAMM</name>
<evidence type="ECO:0000256" key="3">
    <source>
        <dbReference type="ARBA" id="ARBA00023052"/>
    </source>
</evidence>
<dbReference type="Proteomes" id="UP000780690">
    <property type="component" value="Unassembled WGS sequence"/>
</dbReference>
<comment type="similarity">
    <text evidence="2">Belongs to the transketolase family.</text>
</comment>
<evidence type="ECO:0000313" key="5">
    <source>
        <dbReference type="EMBL" id="NIF00792.1"/>
    </source>
</evidence>
<protein>
    <submittedName>
        <fullName evidence="5">Transketolase</fullName>
    </submittedName>
</protein>
<proteinExistence type="inferred from homology"/>
<organism evidence="5 6">
    <name type="scientific">Candidatus Pantoea formicae</name>
    <dbReference type="NCBI Taxonomy" id="2608355"/>
    <lineage>
        <taxon>Bacteria</taxon>
        <taxon>Pseudomonadati</taxon>
        <taxon>Pseudomonadota</taxon>
        <taxon>Gammaproteobacteria</taxon>
        <taxon>Enterobacterales</taxon>
        <taxon>Erwiniaceae</taxon>
        <taxon>Pantoea</taxon>
    </lineage>
</organism>
<dbReference type="CDD" id="cd02012">
    <property type="entry name" value="TPP_TK"/>
    <property type="match status" value="1"/>
</dbReference>
<evidence type="ECO:0000313" key="6">
    <source>
        <dbReference type="Proteomes" id="UP000780690"/>
    </source>
</evidence>
<dbReference type="EMBL" id="VWXD01000003">
    <property type="protein sequence ID" value="NIF00792.1"/>
    <property type="molecule type" value="Genomic_DNA"/>
</dbReference>
<sequence length="275" mass="30634">MNIALEKLNKKANAIRQTILNVAYQAPSDGVHISPALSLVDILTALYGEVMRYSNDDITSLERDFFILSKGHAALGLYSTLYHFGIIDEPALNSFEINGSVLQVHPTLHPEYGIDFSSGSLAQGMSFAIGRALGQRMNKEQWHTYVLVGDGECNEGSIWEGAFMAAQYGLDNLTVLVDQNGLQSDGFTSDIMKMQLPSLWSSCGWEVFECDGHDFTALMDVLRKPVNGRPRVIIARTVKGKGVSFMENNKEFHRNRLNEDQMRVALNELNQEHSC</sequence>
<evidence type="ECO:0000256" key="2">
    <source>
        <dbReference type="ARBA" id="ARBA00007131"/>
    </source>
</evidence>
<evidence type="ECO:0000256" key="1">
    <source>
        <dbReference type="ARBA" id="ARBA00001964"/>
    </source>
</evidence>
<dbReference type="Gene3D" id="3.40.50.970">
    <property type="match status" value="1"/>
</dbReference>
<dbReference type="PANTHER" id="PTHR47514:SF1">
    <property type="entry name" value="TRANSKETOLASE N-TERMINAL SECTION-RELATED"/>
    <property type="match status" value="1"/>
</dbReference>